<accession>A0ABY3RI88</accession>
<gene>
    <name evidence="1" type="ORF">LQG66_13195</name>
</gene>
<protein>
    <submittedName>
        <fullName evidence="1">Uncharacterized protein</fullName>
    </submittedName>
</protein>
<organism evidence="1 2">
    <name type="scientific">Bradyrhizobium ontarionense</name>
    <dbReference type="NCBI Taxonomy" id="2898149"/>
    <lineage>
        <taxon>Bacteria</taxon>
        <taxon>Pseudomonadati</taxon>
        <taxon>Pseudomonadota</taxon>
        <taxon>Alphaproteobacteria</taxon>
        <taxon>Hyphomicrobiales</taxon>
        <taxon>Nitrobacteraceae</taxon>
        <taxon>Bradyrhizobium</taxon>
    </lineage>
</organism>
<dbReference type="EMBL" id="CP088156">
    <property type="protein sequence ID" value="UFZ07195.1"/>
    <property type="molecule type" value="Genomic_DNA"/>
</dbReference>
<sequence length="71" mass="7801">MTMVALEPGEIELAGSTADVKDSGGESRDNQRYARQILQASEPPMRASRRSLLQVAFAADELPGWLERLGR</sequence>
<proteinExistence type="predicted"/>
<dbReference type="RefSeq" id="WP_231326648.1">
    <property type="nucleotide sequence ID" value="NZ_CP088156.1"/>
</dbReference>
<evidence type="ECO:0000313" key="1">
    <source>
        <dbReference type="EMBL" id="UFZ07195.1"/>
    </source>
</evidence>
<dbReference type="Proteomes" id="UP001431010">
    <property type="component" value="Chromosome"/>
</dbReference>
<name>A0ABY3RI88_9BRAD</name>
<keyword evidence="2" id="KW-1185">Reference proteome</keyword>
<evidence type="ECO:0000313" key="2">
    <source>
        <dbReference type="Proteomes" id="UP001431010"/>
    </source>
</evidence>
<reference evidence="1" key="1">
    <citation type="journal article" date="2024" name="Antonie Van Leeuwenhoek">
        <title>Bradyrhizobium ontarionense sp. nov., a novel bacterial symbiont isolated from Aeschynomene indica (Indian jointvetch), harbours photosynthesis, nitrogen fixation and nitrous oxide (N2O) reductase genes.</title>
        <authorList>
            <person name="Bromfield E.S.P."/>
            <person name="Cloutier S."/>
        </authorList>
    </citation>
    <scope>NUCLEOTIDE SEQUENCE</scope>
    <source>
        <strain evidence="1">A19</strain>
    </source>
</reference>